<name>X7E6A6_9GAMM</name>
<protein>
    <submittedName>
        <fullName evidence="2">Uncharacterized protein</fullName>
    </submittedName>
</protein>
<dbReference type="STRING" id="1122207.MUS1_14050"/>
<sequence>MKNSIHKLALKLGNNPALALKKIIQGGLVLLFGVLIVMTADRVIAESIIQEIIALLGLIIAGAGALWALVGYLSMSVFRIYHIIKKKD</sequence>
<dbReference type="Proteomes" id="UP000054058">
    <property type="component" value="Unassembled WGS sequence"/>
</dbReference>
<keyword evidence="1" id="KW-1133">Transmembrane helix</keyword>
<dbReference type="AlphaFoldDB" id="X7E6A6"/>
<reference evidence="2 3" key="1">
    <citation type="submission" date="2014-01" db="EMBL/GenBank/DDBJ databases">
        <title>Marinomonas ushuaiensis DSM 15871 Genome Sequencing.</title>
        <authorList>
            <person name="Lai Q."/>
            <person name="Shao Z.S."/>
        </authorList>
    </citation>
    <scope>NUCLEOTIDE SEQUENCE [LARGE SCALE GENOMIC DNA]</scope>
    <source>
        <strain evidence="2 3">DSM 15871</strain>
    </source>
</reference>
<keyword evidence="3" id="KW-1185">Reference proteome</keyword>
<evidence type="ECO:0000256" key="1">
    <source>
        <dbReference type="SAM" id="Phobius"/>
    </source>
</evidence>
<dbReference type="PATRIC" id="fig|1122207.3.peg.1954"/>
<comment type="caution">
    <text evidence="2">The sequence shown here is derived from an EMBL/GenBank/DDBJ whole genome shotgun (WGS) entry which is preliminary data.</text>
</comment>
<accession>X7E6A6</accession>
<organism evidence="2 3">
    <name type="scientific">Marinomonas ushuaiensis DSM 15871</name>
    <dbReference type="NCBI Taxonomy" id="1122207"/>
    <lineage>
        <taxon>Bacteria</taxon>
        <taxon>Pseudomonadati</taxon>
        <taxon>Pseudomonadota</taxon>
        <taxon>Gammaproteobacteria</taxon>
        <taxon>Oceanospirillales</taxon>
        <taxon>Oceanospirillaceae</taxon>
        <taxon>Marinomonas</taxon>
    </lineage>
</organism>
<keyword evidence="1" id="KW-0472">Membrane</keyword>
<dbReference type="EMBL" id="JAMB01000007">
    <property type="protein sequence ID" value="ETX10703.1"/>
    <property type="molecule type" value="Genomic_DNA"/>
</dbReference>
<feature type="transmembrane region" description="Helical" evidence="1">
    <location>
        <begin position="20"/>
        <end position="40"/>
    </location>
</feature>
<feature type="transmembrane region" description="Helical" evidence="1">
    <location>
        <begin position="52"/>
        <end position="78"/>
    </location>
</feature>
<proteinExistence type="predicted"/>
<evidence type="ECO:0000313" key="3">
    <source>
        <dbReference type="Proteomes" id="UP000054058"/>
    </source>
</evidence>
<gene>
    <name evidence="2" type="ORF">MUS1_14050</name>
</gene>
<dbReference type="RefSeq" id="WP_036161787.1">
    <property type="nucleotide sequence ID" value="NZ_JAMB01000007.1"/>
</dbReference>
<evidence type="ECO:0000313" key="2">
    <source>
        <dbReference type="EMBL" id="ETX10703.1"/>
    </source>
</evidence>
<keyword evidence="1" id="KW-0812">Transmembrane</keyword>